<accession>A0A0P0WW50</accession>
<evidence type="ECO:0000313" key="2">
    <source>
        <dbReference type="Proteomes" id="UP000059680"/>
    </source>
</evidence>
<dbReference type="Gramene" id="Os06t0319366-00">
    <property type="protein sequence ID" value="Os06t0319366-00"/>
    <property type="gene ID" value="Os06g0319366"/>
</dbReference>
<protein>
    <submittedName>
        <fullName evidence="1">Os06g0319366 protein</fullName>
    </submittedName>
</protein>
<dbReference type="AlphaFoldDB" id="A0A0P0WW50"/>
<name>A0A0P0WW50_ORYSJ</name>
<dbReference type="InParanoid" id="A0A0P0WW50"/>
<reference evidence="1 2" key="2">
    <citation type="journal article" date="2013" name="Plant Cell Physiol.">
        <title>Rice Annotation Project Database (RAP-DB): an integrative and interactive database for rice genomics.</title>
        <authorList>
            <person name="Sakai H."/>
            <person name="Lee S.S."/>
            <person name="Tanaka T."/>
            <person name="Numa H."/>
            <person name="Kim J."/>
            <person name="Kawahara Y."/>
            <person name="Wakimoto H."/>
            <person name="Yang C.C."/>
            <person name="Iwamoto M."/>
            <person name="Abe T."/>
            <person name="Yamada Y."/>
            <person name="Muto A."/>
            <person name="Inokuchi H."/>
            <person name="Ikemura T."/>
            <person name="Matsumoto T."/>
            <person name="Sasaki T."/>
            <person name="Itoh T."/>
        </authorList>
    </citation>
    <scope>NUCLEOTIDE SEQUENCE [LARGE SCALE GENOMIC DNA]</scope>
    <source>
        <strain evidence="2">cv. Nipponbare</strain>
    </source>
</reference>
<gene>
    <name evidence="1" type="ordered locus">Os06g0319366</name>
    <name evidence="1" type="ORF">OSNPB_060319366</name>
</gene>
<keyword evidence="2" id="KW-1185">Reference proteome</keyword>
<evidence type="ECO:0000313" key="1">
    <source>
        <dbReference type="EMBL" id="BAS97490.1"/>
    </source>
</evidence>
<reference evidence="1 2" key="3">
    <citation type="journal article" date="2013" name="Rice">
        <title>Improvement of the Oryza sativa Nipponbare reference genome using next generation sequence and optical map data.</title>
        <authorList>
            <person name="Kawahara Y."/>
            <person name="de la Bastide M."/>
            <person name="Hamilton J.P."/>
            <person name="Kanamori H."/>
            <person name="McCombie W.R."/>
            <person name="Ouyang S."/>
            <person name="Schwartz D.C."/>
            <person name="Tanaka T."/>
            <person name="Wu J."/>
            <person name="Zhou S."/>
            <person name="Childs K.L."/>
            <person name="Davidson R.M."/>
            <person name="Lin H."/>
            <person name="Quesada-Ocampo L."/>
            <person name="Vaillancourt B."/>
            <person name="Sakai H."/>
            <person name="Lee S.S."/>
            <person name="Kim J."/>
            <person name="Numa H."/>
            <person name="Itoh T."/>
            <person name="Buell C.R."/>
            <person name="Matsumoto T."/>
        </authorList>
    </citation>
    <scope>NUCLEOTIDE SEQUENCE [LARGE SCALE GENOMIC DNA]</scope>
    <source>
        <strain evidence="2">cv. Nipponbare</strain>
    </source>
</reference>
<organism evidence="1 2">
    <name type="scientific">Oryza sativa subsp. japonica</name>
    <name type="common">Rice</name>
    <dbReference type="NCBI Taxonomy" id="39947"/>
    <lineage>
        <taxon>Eukaryota</taxon>
        <taxon>Viridiplantae</taxon>
        <taxon>Streptophyta</taxon>
        <taxon>Embryophyta</taxon>
        <taxon>Tracheophyta</taxon>
        <taxon>Spermatophyta</taxon>
        <taxon>Magnoliopsida</taxon>
        <taxon>Liliopsida</taxon>
        <taxon>Poales</taxon>
        <taxon>Poaceae</taxon>
        <taxon>BOP clade</taxon>
        <taxon>Oryzoideae</taxon>
        <taxon>Oryzeae</taxon>
        <taxon>Oryzinae</taxon>
        <taxon>Oryza</taxon>
        <taxon>Oryza sativa</taxon>
    </lineage>
</organism>
<sequence>MEAPITAPTAGKAAEVAAALVGAGAGASTARATVAEAATRTAQAIFFISMILRRVRSRKRPLETRKKGRALLAG</sequence>
<proteinExistence type="predicted"/>
<dbReference type="Proteomes" id="UP000059680">
    <property type="component" value="Chromosome 6"/>
</dbReference>
<reference evidence="2" key="1">
    <citation type="journal article" date="2005" name="Nature">
        <title>The map-based sequence of the rice genome.</title>
        <authorList>
            <consortium name="International rice genome sequencing project (IRGSP)"/>
            <person name="Matsumoto T."/>
            <person name="Wu J."/>
            <person name="Kanamori H."/>
            <person name="Katayose Y."/>
            <person name="Fujisawa M."/>
            <person name="Namiki N."/>
            <person name="Mizuno H."/>
            <person name="Yamamoto K."/>
            <person name="Antonio B.A."/>
            <person name="Baba T."/>
            <person name="Sakata K."/>
            <person name="Nagamura Y."/>
            <person name="Aoki H."/>
            <person name="Arikawa K."/>
            <person name="Arita K."/>
            <person name="Bito T."/>
            <person name="Chiden Y."/>
            <person name="Fujitsuka N."/>
            <person name="Fukunaka R."/>
            <person name="Hamada M."/>
            <person name="Harada C."/>
            <person name="Hayashi A."/>
            <person name="Hijishita S."/>
            <person name="Honda M."/>
            <person name="Hosokawa S."/>
            <person name="Ichikawa Y."/>
            <person name="Idonuma A."/>
            <person name="Iijima M."/>
            <person name="Ikeda M."/>
            <person name="Ikeno M."/>
            <person name="Ito K."/>
            <person name="Ito S."/>
            <person name="Ito T."/>
            <person name="Ito Y."/>
            <person name="Ito Y."/>
            <person name="Iwabuchi A."/>
            <person name="Kamiya K."/>
            <person name="Karasawa W."/>
            <person name="Kurita K."/>
            <person name="Katagiri S."/>
            <person name="Kikuta A."/>
            <person name="Kobayashi H."/>
            <person name="Kobayashi N."/>
            <person name="Machita K."/>
            <person name="Maehara T."/>
            <person name="Masukawa M."/>
            <person name="Mizubayashi T."/>
            <person name="Mukai Y."/>
            <person name="Nagasaki H."/>
            <person name="Nagata Y."/>
            <person name="Naito S."/>
            <person name="Nakashima M."/>
            <person name="Nakama Y."/>
            <person name="Nakamichi Y."/>
            <person name="Nakamura M."/>
            <person name="Meguro A."/>
            <person name="Negishi M."/>
            <person name="Ohta I."/>
            <person name="Ohta T."/>
            <person name="Okamoto M."/>
            <person name="Ono N."/>
            <person name="Saji S."/>
            <person name="Sakaguchi M."/>
            <person name="Sakai K."/>
            <person name="Shibata M."/>
            <person name="Shimokawa T."/>
            <person name="Song J."/>
            <person name="Takazaki Y."/>
            <person name="Terasawa K."/>
            <person name="Tsugane M."/>
            <person name="Tsuji K."/>
            <person name="Ueda S."/>
            <person name="Waki K."/>
            <person name="Yamagata H."/>
            <person name="Yamamoto M."/>
            <person name="Yamamoto S."/>
            <person name="Yamane H."/>
            <person name="Yoshiki S."/>
            <person name="Yoshihara R."/>
            <person name="Yukawa K."/>
            <person name="Zhong H."/>
            <person name="Yano M."/>
            <person name="Yuan Q."/>
            <person name="Ouyang S."/>
            <person name="Liu J."/>
            <person name="Jones K.M."/>
            <person name="Gansberger K."/>
            <person name="Moffat K."/>
            <person name="Hill J."/>
            <person name="Bera J."/>
            <person name="Fadrosh D."/>
            <person name="Jin S."/>
            <person name="Johri S."/>
            <person name="Kim M."/>
            <person name="Overton L."/>
            <person name="Reardon M."/>
            <person name="Tsitrin T."/>
            <person name="Vuong H."/>
            <person name="Weaver B."/>
            <person name="Ciecko A."/>
            <person name="Tallon L."/>
            <person name="Jackson J."/>
            <person name="Pai G."/>
            <person name="Aken S.V."/>
            <person name="Utterback T."/>
            <person name="Reidmuller S."/>
            <person name="Feldblyum T."/>
            <person name="Hsiao J."/>
            <person name="Zismann V."/>
            <person name="Iobst S."/>
            <person name="de Vazeille A.R."/>
            <person name="Buell C.R."/>
            <person name="Ying K."/>
            <person name="Li Y."/>
            <person name="Lu T."/>
            <person name="Huang Y."/>
            <person name="Zhao Q."/>
            <person name="Feng Q."/>
            <person name="Zhang L."/>
            <person name="Zhu J."/>
            <person name="Weng Q."/>
            <person name="Mu J."/>
            <person name="Lu Y."/>
            <person name="Fan D."/>
            <person name="Liu Y."/>
            <person name="Guan J."/>
            <person name="Zhang Y."/>
            <person name="Yu S."/>
            <person name="Liu X."/>
            <person name="Zhang Y."/>
            <person name="Hong G."/>
            <person name="Han B."/>
            <person name="Choisne N."/>
            <person name="Demange N."/>
            <person name="Orjeda G."/>
            <person name="Samain S."/>
            <person name="Cattolico L."/>
            <person name="Pelletier E."/>
            <person name="Couloux A."/>
            <person name="Segurens B."/>
            <person name="Wincker P."/>
            <person name="D'Hont A."/>
            <person name="Scarpelli C."/>
            <person name="Weissenbach J."/>
            <person name="Salanoubat M."/>
            <person name="Quetier F."/>
            <person name="Yu Y."/>
            <person name="Kim H.R."/>
            <person name="Rambo T."/>
            <person name="Currie J."/>
            <person name="Collura K."/>
            <person name="Luo M."/>
            <person name="Yang T."/>
            <person name="Ammiraju J.S.S."/>
            <person name="Engler F."/>
            <person name="Soderlund C."/>
            <person name="Wing R.A."/>
            <person name="Palmer L.E."/>
            <person name="de la Bastide M."/>
            <person name="Spiegel L."/>
            <person name="Nascimento L."/>
            <person name="Zutavern T."/>
            <person name="O'Shaughnessy A."/>
            <person name="Dike S."/>
            <person name="Dedhia N."/>
            <person name="Preston R."/>
            <person name="Balija V."/>
            <person name="McCombie W.R."/>
            <person name="Chow T."/>
            <person name="Chen H."/>
            <person name="Chung M."/>
            <person name="Chen C."/>
            <person name="Shaw J."/>
            <person name="Wu H."/>
            <person name="Hsiao K."/>
            <person name="Chao Y."/>
            <person name="Chu M."/>
            <person name="Cheng C."/>
            <person name="Hour A."/>
            <person name="Lee P."/>
            <person name="Lin S."/>
            <person name="Lin Y."/>
            <person name="Liou J."/>
            <person name="Liu S."/>
            <person name="Hsing Y."/>
            <person name="Raghuvanshi S."/>
            <person name="Mohanty A."/>
            <person name="Bharti A.K."/>
            <person name="Gaur A."/>
            <person name="Gupta V."/>
            <person name="Kumar D."/>
            <person name="Ravi V."/>
            <person name="Vij S."/>
            <person name="Kapur A."/>
            <person name="Khurana P."/>
            <person name="Khurana P."/>
            <person name="Khurana J.P."/>
            <person name="Tyagi A.K."/>
            <person name="Gaikwad K."/>
            <person name="Singh A."/>
            <person name="Dalal V."/>
            <person name="Srivastava S."/>
            <person name="Dixit A."/>
            <person name="Pal A.K."/>
            <person name="Ghazi I.A."/>
            <person name="Yadav M."/>
            <person name="Pandit A."/>
            <person name="Bhargava A."/>
            <person name="Sureshbabu K."/>
            <person name="Batra K."/>
            <person name="Sharma T.R."/>
            <person name="Mohapatra T."/>
            <person name="Singh N.K."/>
            <person name="Messing J."/>
            <person name="Nelson A.B."/>
            <person name="Fuks G."/>
            <person name="Kavchok S."/>
            <person name="Keizer G."/>
            <person name="Linton E."/>
            <person name="Llaca V."/>
            <person name="Song R."/>
            <person name="Tanyolac B."/>
            <person name="Young S."/>
            <person name="Ho-Il K."/>
            <person name="Hahn J.H."/>
            <person name="Sangsakoo G."/>
            <person name="Vanavichit A."/>
            <person name="de Mattos Luiz.A.T."/>
            <person name="Zimmer P.D."/>
            <person name="Malone G."/>
            <person name="Dellagostin O."/>
            <person name="de Oliveira A.C."/>
            <person name="Bevan M."/>
            <person name="Bancroft I."/>
            <person name="Minx P."/>
            <person name="Cordum H."/>
            <person name="Wilson R."/>
            <person name="Cheng Z."/>
            <person name="Jin W."/>
            <person name="Jiang J."/>
            <person name="Leong S.A."/>
            <person name="Iwama H."/>
            <person name="Gojobori T."/>
            <person name="Itoh T."/>
            <person name="Niimura Y."/>
            <person name="Fujii Y."/>
            <person name="Habara T."/>
            <person name="Sakai H."/>
            <person name="Sato Y."/>
            <person name="Wilson G."/>
            <person name="Kumar K."/>
            <person name="McCouch S."/>
            <person name="Juretic N."/>
            <person name="Hoen D."/>
            <person name="Wright S."/>
            <person name="Bruskiewich R."/>
            <person name="Bureau T."/>
            <person name="Miyao A."/>
            <person name="Hirochika H."/>
            <person name="Nishikawa T."/>
            <person name="Kadowaki K."/>
            <person name="Sugiura M."/>
            <person name="Burr B."/>
            <person name="Sasaki T."/>
        </authorList>
    </citation>
    <scope>NUCLEOTIDE SEQUENCE [LARGE SCALE GENOMIC DNA]</scope>
    <source>
        <strain evidence="2">cv. Nipponbare</strain>
    </source>
</reference>
<dbReference type="FunCoup" id="A0A0P0WW50">
    <property type="interactions" value="331"/>
</dbReference>
<dbReference type="PaxDb" id="39947-A0A0P0WW50"/>
<dbReference type="EMBL" id="AP014962">
    <property type="protein sequence ID" value="BAS97490.1"/>
    <property type="molecule type" value="Genomic_DNA"/>
</dbReference>